<sequence>MKNYKYWENCIALLEKGQIQDAINYALDIAVKLKVPKEIIDKIMTVNLKGYENKIEHKMKECIGLANIENAEALCLYYSLDDGWQSTMYICKDYTKENNDWIFKSKNWVEIGKARGFSGIYKNNAESAFFADEMSSGICTLLMLRTTIAFYTIAEKFSDCGLKLCITATESDFVRVV</sequence>
<dbReference type="STRING" id="1302687.SAMN05444267_10415"/>
<keyword evidence="2" id="KW-1185">Reference proteome</keyword>
<dbReference type="RefSeq" id="WP_073296634.1">
    <property type="nucleotide sequence ID" value="NZ_FRAV01000041.1"/>
</dbReference>
<reference evidence="2" key="1">
    <citation type="submission" date="2016-11" db="EMBL/GenBank/DDBJ databases">
        <authorList>
            <person name="Varghese N."/>
            <person name="Submissions S."/>
        </authorList>
    </citation>
    <scope>NUCLEOTIDE SEQUENCE [LARGE SCALE GENOMIC DNA]</scope>
    <source>
        <strain evidence="2">DSM 26899</strain>
    </source>
</reference>
<organism evidence="1 2">
    <name type="scientific">Chryseobacterium polytrichastri</name>
    <dbReference type="NCBI Taxonomy" id="1302687"/>
    <lineage>
        <taxon>Bacteria</taxon>
        <taxon>Pseudomonadati</taxon>
        <taxon>Bacteroidota</taxon>
        <taxon>Flavobacteriia</taxon>
        <taxon>Flavobacteriales</taxon>
        <taxon>Weeksellaceae</taxon>
        <taxon>Chryseobacterium group</taxon>
        <taxon>Chryseobacterium</taxon>
    </lineage>
</organism>
<gene>
    <name evidence="1" type="ORF">SAMN05444267_10415</name>
</gene>
<dbReference type="AlphaFoldDB" id="A0A1M7HJT0"/>
<proteinExistence type="predicted"/>
<dbReference type="EMBL" id="FRAV01000041">
    <property type="protein sequence ID" value="SHM28745.1"/>
    <property type="molecule type" value="Genomic_DNA"/>
</dbReference>
<evidence type="ECO:0000313" key="2">
    <source>
        <dbReference type="Proteomes" id="UP000184364"/>
    </source>
</evidence>
<accession>A0A1M7HJT0</accession>
<evidence type="ECO:0000313" key="1">
    <source>
        <dbReference type="EMBL" id="SHM28745.1"/>
    </source>
</evidence>
<protein>
    <submittedName>
        <fullName evidence="1">Uncharacterized protein</fullName>
    </submittedName>
</protein>
<dbReference type="OrthoDB" id="2860352at2"/>
<name>A0A1M7HJT0_9FLAO</name>
<dbReference type="Proteomes" id="UP000184364">
    <property type="component" value="Unassembled WGS sequence"/>
</dbReference>